<accession>A0ACC5R3J8</accession>
<protein>
    <submittedName>
        <fullName evidence="1">Dehydrogenase</fullName>
    </submittedName>
</protein>
<dbReference type="EMBL" id="JAENHL010000007">
    <property type="protein sequence ID" value="MBK1867219.1"/>
    <property type="molecule type" value="Genomic_DNA"/>
</dbReference>
<proteinExistence type="predicted"/>
<evidence type="ECO:0000313" key="2">
    <source>
        <dbReference type="Proteomes" id="UP000616151"/>
    </source>
</evidence>
<gene>
    <name evidence="1" type="ORF">JHL16_12755</name>
</gene>
<reference evidence="1" key="1">
    <citation type="submission" date="2021-01" db="EMBL/GenBank/DDBJ databases">
        <authorList>
            <person name="Sun Q."/>
        </authorList>
    </citation>
    <scope>NUCLEOTIDE SEQUENCE</scope>
    <source>
        <strain evidence="1">YIM B02566</strain>
    </source>
</reference>
<keyword evidence="2" id="KW-1185">Reference proteome</keyword>
<evidence type="ECO:0000313" key="1">
    <source>
        <dbReference type="EMBL" id="MBK1867219.1"/>
    </source>
</evidence>
<sequence length="340" mass="36822">MTFRVALSADFRKSDGSPAYPMFDLAPLMTEGIEMFYAAPRNGVMQAEDMEEADALILLAPKFNQESIPASGRLKIVARFGVGYDTVDVEACTRAGIAVTIAPDGVRRPVAVSVITFMLALAGQLKIKDNLTRMGVEGWDLRSNHMGVGLTGRTLGQLGIGNIGAEVLRLAGPFGMRFLAHDPFVDPALARELGVELVDIETLFKQSDFLSVSVPLSEKTKGMVNARLLALMKPTAFLINTARGPIVDQKALYDVLKAKKIAGAGLDVFEVEPAPIEEPILHLDNVIVTPHSICFTDECFTGLGDACVRNALAVNQRRLPNAIINRQVTDHPVWRKLVAA</sequence>
<organism evidence="1 2">
    <name type="scientific">Taklimakanibacter albus</name>
    <dbReference type="NCBI Taxonomy" id="2800327"/>
    <lineage>
        <taxon>Bacteria</taxon>
        <taxon>Pseudomonadati</taxon>
        <taxon>Pseudomonadota</taxon>
        <taxon>Alphaproteobacteria</taxon>
        <taxon>Hyphomicrobiales</taxon>
        <taxon>Aestuariivirgaceae</taxon>
        <taxon>Taklimakanibacter</taxon>
    </lineage>
</organism>
<comment type="caution">
    <text evidence="1">The sequence shown here is derived from an EMBL/GenBank/DDBJ whole genome shotgun (WGS) entry which is preliminary data.</text>
</comment>
<dbReference type="Proteomes" id="UP000616151">
    <property type="component" value="Unassembled WGS sequence"/>
</dbReference>
<name>A0ACC5R3J8_9HYPH</name>